<feature type="coiled-coil region" evidence="11">
    <location>
        <begin position="439"/>
        <end position="473"/>
    </location>
</feature>
<dbReference type="Gene3D" id="1.20.1060.20">
    <property type="match status" value="1"/>
</dbReference>
<evidence type="ECO:0000256" key="8">
    <source>
        <dbReference type="ARBA" id="ARBA00023242"/>
    </source>
</evidence>
<dbReference type="Gene3D" id="3.40.50.300">
    <property type="entry name" value="P-loop containing nucleotide triphosphate hydrolases"/>
    <property type="match status" value="2"/>
</dbReference>
<dbReference type="EMBL" id="JI164206">
    <property type="protein sequence ID" value="ADY40115.1"/>
    <property type="molecule type" value="mRNA"/>
</dbReference>
<feature type="compositionally biased region" description="Polar residues" evidence="12">
    <location>
        <begin position="959"/>
        <end position="975"/>
    </location>
</feature>
<evidence type="ECO:0000256" key="6">
    <source>
        <dbReference type="ARBA" id="ARBA00022776"/>
    </source>
</evidence>
<evidence type="ECO:0000256" key="2">
    <source>
        <dbReference type="ARBA" id="ARBA00004286"/>
    </source>
</evidence>
<organism evidence="14">
    <name type="scientific">Ascaris suum</name>
    <name type="common">Pig roundworm</name>
    <name type="synonym">Ascaris lumbricoides</name>
    <dbReference type="NCBI Taxonomy" id="6253"/>
    <lineage>
        <taxon>Eukaryota</taxon>
        <taxon>Metazoa</taxon>
        <taxon>Ecdysozoa</taxon>
        <taxon>Nematoda</taxon>
        <taxon>Chromadorea</taxon>
        <taxon>Rhabditida</taxon>
        <taxon>Spirurina</taxon>
        <taxon>Ascaridomorpha</taxon>
        <taxon>Ascaridoidea</taxon>
        <taxon>Ascarididae</taxon>
        <taxon>Ascaris</taxon>
    </lineage>
</organism>
<feature type="coiled-coil region" evidence="11">
    <location>
        <begin position="802"/>
        <end position="883"/>
    </location>
</feature>
<dbReference type="PIRSF" id="PIRSF005719">
    <property type="entry name" value="SMC"/>
    <property type="match status" value="1"/>
</dbReference>
<name>F1KQG1_ASCSU</name>
<feature type="coiled-coil region" evidence="11">
    <location>
        <begin position="674"/>
        <end position="770"/>
    </location>
</feature>
<dbReference type="GO" id="GO:0003677">
    <property type="term" value="F:DNA binding"/>
    <property type="evidence" value="ECO:0007669"/>
    <property type="project" value="TreeGrafter"/>
</dbReference>
<dbReference type="Gene3D" id="3.30.70.1620">
    <property type="match status" value="1"/>
</dbReference>
<evidence type="ECO:0000256" key="4">
    <source>
        <dbReference type="ARBA" id="ARBA00022454"/>
    </source>
</evidence>
<keyword evidence="9" id="KW-0131">Cell cycle</keyword>
<dbReference type="PANTHER" id="PTHR18937">
    <property type="entry name" value="STRUCTURAL MAINTENANCE OF CHROMOSOMES SMC FAMILY MEMBER"/>
    <property type="match status" value="1"/>
</dbReference>
<sequence>MQRLLSLEVENFKSYKGKHVIGPFADFTAIVGPNGSGKSNLMDAVSFVLGEDKKNLRVKKLQDLIHGASFGKPVANSCSVTMNCESNSQMRSFMRTISANGSEFCIDSKVVTAQEYSSVLQHLGIFIEAKNFLVYQGQVEQLARHTPEERMQLFEEISRSCEYKAEYEQKKEELIKQEESLVVIFSKRRDIVREKRQAMMEKEEAERYEMMRRQLKSKERDLHLLKLHHLENEISGAVEAANEKKREMQQLTEEKKSCDQALIGMTSEHKKLQRELHAVQIRAVNKANEVNKQKVCYVGAKQKVRHISDKLGTAMEMRNTLQKVADAHKEKIDDLKTKLSEVEKEKAKYKACVDAKSQSLELQLSDSQMNEYNVLKGESIKRCGALNRELHSITEQRDAHQIDLRFQQRLFDEQMERINNKKAAIERSTCDAMHLVEIIDSKKASLEKERDKLGHIEQQVAESKESVENIEAALSVVVEQLADIGGDHEESERERRRNDAMDSLKRIFAGRIYGRLVDLCRPSHQRYRLAVTKVLAPNMMAIVCDTDETARASIAYLKQQRFAPESFLPLSILSTPKISERFRQLTEPQGVKVVFDVVQCLNPDARKAVQFACGNTLLCESADDARKLAFGNGDGEDRQRVVAVDGTLFERSGVISGGGLHLRSRAKKWDESDLRKLRERRAFLVEKKKQLQRAQMMEPNLEMEKTRLYNLAENLKHFQSELNAKNEMVEELQHELEILNKGLAVTQSKIDGIQKIIEENNRRIAELEVTRNGIVDEVFHDFCERLHIRDIRQYEQREIHIIAEVQEQFRKFEAELSRLQNEIDFLNSEDRNLREEQEAENVKQLTNQLEDLKASEDVEEQKLKELEREHGTLKAEFDSKKTAFEESTVRMSALRKGAQQIAHKVKENEKHLVAVEEMIARRRHERRSLLHYCKVSGVELPLINGCLADVDVAELTPSLNANDESSSQPSQSTENQAHHEDEIKINFAFLPERLKKLTDEGQVKEEVKKLSEEVDGTRAAILRLSVPRVNVAERLEALRAKEAGIAEECETARRRVMTAREQFEQVKMARCARFNECFEVVANNIDDLYKRLNHSQSAQAILTADNCEEPYLDGISYSCVVPGKRFRPMDNLSGGEKTLASLALLLAIHSRIPSPFLILDEADAALDGTNIEKVETFLKEYAQKDGQVIMVSLKEVLYKEADIILGVHPASGGESAVLSFDLKRF</sequence>
<dbReference type="PANTHER" id="PTHR18937:SF12">
    <property type="entry name" value="STRUCTURAL MAINTENANCE OF CHROMOSOMES PROTEIN"/>
    <property type="match status" value="1"/>
</dbReference>
<keyword evidence="6" id="KW-0498">Mitosis</keyword>
<dbReference type="InterPro" id="IPR028468">
    <property type="entry name" value="Smc1_ABC"/>
</dbReference>
<evidence type="ECO:0000256" key="1">
    <source>
        <dbReference type="ARBA" id="ARBA00004123"/>
    </source>
</evidence>
<evidence type="ECO:0000313" key="14">
    <source>
        <dbReference type="EMBL" id="ADY40115.1"/>
    </source>
</evidence>
<dbReference type="GO" id="GO:0051301">
    <property type="term" value="P:cell division"/>
    <property type="evidence" value="ECO:0007669"/>
    <property type="project" value="UniProtKB-KW"/>
</dbReference>
<accession>F1KQG1</accession>
<dbReference type="Pfam" id="PF02463">
    <property type="entry name" value="SMC_N"/>
    <property type="match status" value="1"/>
</dbReference>
<feature type="domain" description="SMC hinge" evidence="13">
    <location>
        <begin position="510"/>
        <end position="629"/>
    </location>
</feature>
<comment type="subcellular location">
    <subcellularLocation>
        <location evidence="2">Chromosome</location>
    </subcellularLocation>
    <subcellularLocation>
        <location evidence="1 10">Nucleus</location>
    </subcellularLocation>
</comment>
<dbReference type="InterPro" id="IPR027417">
    <property type="entry name" value="P-loop_NTPase"/>
</dbReference>
<dbReference type="GO" id="GO:0005524">
    <property type="term" value="F:ATP binding"/>
    <property type="evidence" value="ECO:0007669"/>
    <property type="project" value="InterPro"/>
</dbReference>
<dbReference type="SMART" id="SM00968">
    <property type="entry name" value="SMC_hinge"/>
    <property type="match status" value="1"/>
</dbReference>
<keyword evidence="5" id="KW-0132">Cell division</keyword>
<evidence type="ECO:0000256" key="5">
    <source>
        <dbReference type="ARBA" id="ARBA00022618"/>
    </source>
</evidence>
<protein>
    <recommendedName>
        <fullName evidence="10">Structural maintenance of chromosomes protein</fullName>
    </recommendedName>
</protein>
<dbReference type="GO" id="GO:0008278">
    <property type="term" value="C:cohesin complex"/>
    <property type="evidence" value="ECO:0007669"/>
    <property type="project" value="InterPro"/>
</dbReference>
<keyword evidence="4" id="KW-0158">Chromosome</keyword>
<dbReference type="SUPFAM" id="SSF75553">
    <property type="entry name" value="Smc hinge domain"/>
    <property type="match status" value="1"/>
</dbReference>
<evidence type="ECO:0000256" key="7">
    <source>
        <dbReference type="ARBA" id="ARBA00023054"/>
    </source>
</evidence>
<feature type="coiled-coil region" evidence="11">
    <location>
        <begin position="198"/>
        <end position="261"/>
    </location>
</feature>
<feature type="region of interest" description="Disordered" evidence="12">
    <location>
        <begin position="959"/>
        <end position="978"/>
    </location>
</feature>
<reference evidence="14" key="1">
    <citation type="journal article" date="2011" name="Genome Res.">
        <title>Deep small RNA sequencing from the nematode Ascaris reveals conservation, functional diversification, and novel developmental profiles.</title>
        <authorList>
            <person name="Wang J."/>
            <person name="Czech B."/>
            <person name="Crunk A."/>
            <person name="Wallace A."/>
            <person name="Mitreva M."/>
            <person name="Hannon G.J."/>
            <person name="Davis R.E."/>
        </authorList>
    </citation>
    <scope>NUCLEOTIDE SEQUENCE</scope>
</reference>
<dbReference type="AlphaFoldDB" id="F1KQG1"/>
<evidence type="ECO:0000256" key="12">
    <source>
        <dbReference type="SAM" id="MobiDB-lite"/>
    </source>
</evidence>
<proteinExistence type="evidence at transcript level"/>
<dbReference type="Pfam" id="PF06470">
    <property type="entry name" value="SMC_hinge"/>
    <property type="match status" value="1"/>
</dbReference>
<dbReference type="GO" id="GO:0007062">
    <property type="term" value="P:sister chromatid cohesion"/>
    <property type="evidence" value="ECO:0007669"/>
    <property type="project" value="InterPro"/>
</dbReference>
<dbReference type="GO" id="GO:0005634">
    <property type="term" value="C:nucleus"/>
    <property type="evidence" value="ECO:0007669"/>
    <property type="project" value="UniProtKB-SubCell"/>
</dbReference>
<evidence type="ECO:0000259" key="13">
    <source>
        <dbReference type="SMART" id="SM00968"/>
    </source>
</evidence>
<dbReference type="InterPro" id="IPR036277">
    <property type="entry name" value="SMC_hinge_sf"/>
</dbReference>
<evidence type="ECO:0000256" key="11">
    <source>
        <dbReference type="SAM" id="Coils"/>
    </source>
</evidence>
<dbReference type="SUPFAM" id="SSF52540">
    <property type="entry name" value="P-loop containing nucleoside triphosphate hydrolases"/>
    <property type="match status" value="1"/>
</dbReference>
<dbReference type="CDD" id="cd03275">
    <property type="entry name" value="ABC_SMC1_euk"/>
    <property type="match status" value="1"/>
</dbReference>
<dbReference type="GO" id="GO:0016887">
    <property type="term" value="F:ATP hydrolysis activity"/>
    <property type="evidence" value="ECO:0007669"/>
    <property type="project" value="InterPro"/>
</dbReference>
<keyword evidence="8 10" id="KW-0539">Nucleus</keyword>
<dbReference type="InterPro" id="IPR003395">
    <property type="entry name" value="RecF/RecN/SMC_N"/>
</dbReference>
<dbReference type="InterPro" id="IPR024704">
    <property type="entry name" value="SMC"/>
</dbReference>
<comment type="similarity">
    <text evidence="3">Belongs to the SMC family. SMC1 subfamily.</text>
</comment>
<evidence type="ECO:0000256" key="9">
    <source>
        <dbReference type="ARBA" id="ARBA00023306"/>
    </source>
</evidence>
<feature type="coiled-coil region" evidence="11">
    <location>
        <begin position="318"/>
        <end position="352"/>
    </location>
</feature>
<dbReference type="InterPro" id="IPR010935">
    <property type="entry name" value="SMC_hinge"/>
</dbReference>
<keyword evidence="7 11" id="KW-0175">Coiled coil</keyword>
<evidence type="ECO:0000256" key="10">
    <source>
        <dbReference type="PIRNR" id="PIRNR005719"/>
    </source>
</evidence>
<evidence type="ECO:0000256" key="3">
    <source>
        <dbReference type="ARBA" id="ARBA00005597"/>
    </source>
</evidence>